<dbReference type="AlphaFoldDB" id="A0A7C8MSL2"/>
<reference evidence="1 2" key="1">
    <citation type="submission" date="2019-12" db="EMBL/GenBank/DDBJ databases">
        <title>Draft genome sequence of the ascomycete Xylaria multiplex DSM 110363.</title>
        <authorList>
            <person name="Buettner E."/>
            <person name="Kellner H."/>
        </authorList>
    </citation>
    <scope>NUCLEOTIDE SEQUENCE [LARGE SCALE GENOMIC DNA]</scope>
    <source>
        <strain evidence="1 2">DSM 110363</strain>
    </source>
</reference>
<comment type="caution">
    <text evidence="1">The sequence shown here is derived from an EMBL/GenBank/DDBJ whole genome shotgun (WGS) entry which is preliminary data.</text>
</comment>
<organism evidence="1 2">
    <name type="scientific">Xylaria multiplex</name>
    <dbReference type="NCBI Taxonomy" id="323545"/>
    <lineage>
        <taxon>Eukaryota</taxon>
        <taxon>Fungi</taxon>
        <taxon>Dikarya</taxon>
        <taxon>Ascomycota</taxon>
        <taxon>Pezizomycotina</taxon>
        <taxon>Sordariomycetes</taxon>
        <taxon>Xylariomycetidae</taxon>
        <taxon>Xylariales</taxon>
        <taxon>Xylariaceae</taxon>
        <taxon>Xylaria</taxon>
    </lineage>
</organism>
<dbReference type="InParanoid" id="A0A7C8MSL2"/>
<sequence length="185" mass="20699">MFSFWPFSRHDPPPADYDPSHEDCTDCNVPAPYTHRVVFGAHSTCVYGYPSSGGVLVLPHCNGVDLLFLDLSCFEPSERGEDSAAEDLHCARMQKLGASWFASAYEYHTMEFFKPGTRARETLIVAAWPQNGPGVWVLSMRVVDAAQQGLERVWNASSMDERCEVVKMLGGRFYDDPTLCPDLKL</sequence>
<evidence type="ECO:0000313" key="2">
    <source>
        <dbReference type="Proteomes" id="UP000481858"/>
    </source>
</evidence>
<gene>
    <name evidence="1" type="ORF">GQX73_g5855</name>
</gene>
<protein>
    <submittedName>
        <fullName evidence="1">Uncharacterized protein</fullName>
    </submittedName>
</protein>
<name>A0A7C8MSL2_9PEZI</name>
<dbReference type="EMBL" id="WUBL01000063">
    <property type="protein sequence ID" value="KAF2967713.1"/>
    <property type="molecule type" value="Genomic_DNA"/>
</dbReference>
<keyword evidence="2" id="KW-1185">Reference proteome</keyword>
<dbReference type="Proteomes" id="UP000481858">
    <property type="component" value="Unassembled WGS sequence"/>
</dbReference>
<dbReference type="OrthoDB" id="4487429at2759"/>
<proteinExistence type="predicted"/>
<evidence type="ECO:0000313" key="1">
    <source>
        <dbReference type="EMBL" id="KAF2967713.1"/>
    </source>
</evidence>
<accession>A0A7C8MSL2</accession>